<protein>
    <submittedName>
        <fullName evidence="3">Phorbol-ester/DAG-type domain-containing protein</fullName>
    </submittedName>
</protein>
<evidence type="ECO:0000256" key="1">
    <source>
        <dbReference type="SAM" id="MobiDB-lite"/>
    </source>
</evidence>
<evidence type="ECO:0000313" key="2">
    <source>
        <dbReference type="Proteomes" id="UP000095283"/>
    </source>
</evidence>
<reference evidence="3" key="1">
    <citation type="submission" date="2016-11" db="UniProtKB">
        <authorList>
            <consortium name="WormBaseParasite"/>
        </authorList>
    </citation>
    <scope>IDENTIFICATION</scope>
</reference>
<dbReference type="AlphaFoldDB" id="A0A1I7XJG1"/>
<dbReference type="WBParaSite" id="Hba_17461">
    <property type="protein sequence ID" value="Hba_17461"/>
    <property type="gene ID" value="Hba_17461"/>
</dbReference>
<evidence type="ECO:0000313" key="3">
    <source>
        <dbReference type="WBParaSite" id="Hba_17461"/>
    </source>
</evidence>
<feature type="region of interest" description="Disordered" evidence="1">
    <location>
        <begin position="132"/>
        <end position="151"/>
    </location>
</feature>
<feature type="region of interest" description="Disordered" evidence="1">
    <location>
        <begin position="92"/>
        <end position="124"/>
    </location>
</feature>
<name>A0A1I7XJG1_HETBA</name>
<organism evidence="2 3">
    <name type="scientific">Heterorhabditis bacteriophora</name>
    <name type="common">Entomopathogenic nematode worm</name>
    <dbReference type="NCBI Taxonomy" id="37862"/>
    <lineage>
        <taxon>Eukaryota</taxon>
        <taxon>Metazoa</taxon>
        <taxon>Ecdysozoa</taxon>
        <taxon>Nematoda</taxon>
        <taxon>Chromadorea</taxon>
        <taxon>Rhabditida</taxon>
        <taxon>Rhabditina</taxon>
        <taxon>Rhabditomorpha</taxon>
        <taxon>Strongyloidea</taxon>
        <taxon>Heterorhabditidae</taxon>
        <taxon>Heterorhabditis</taxon>
    </lineage>
</organism>
<feature type="compositionally biased region" description="Polar residues" evidence="1">
    <location>
        <begin position="103"/>
        <end position="116"/>
    </location>
</feature>
<proteinExistence type="predicted"/>
<sequence>MTTTYCPSFEASDWHLLPIPCQTRAYIEILPPKKSDDLRKHAAYLRWLKDGNIPEHPPVEAPQAPTSKRIVSSRTLDPHYLEIQLLWSSDDEDESNTHRVAGPSNNRRMAGPSNNRRMAGPSRKDVQSLFPMRATTPEPSPPPQSFQKSQPSLTVLPPAANFRSSFPNTGTVISKRKIQTRNLCSFCGKEEFCINCSMFTSPMVKLLTLQAHSKCPVCFHKHTSNYVCKKQDNPCYKCNQRSYYHSVCIK</sequence>
<dbReference type="Proteomes" id="UP000095283">
    <property type="component" value="Unplaced"/>
</dbReference>
<accession>A0A1I7XJG1</accession>
<keyword evidence="2" id="KW-1185">Reference proteome</keyword>